<feature type="chain" id="PRO_5039380268" description="Tetratricopeptide repeat protein" evidence="1">
    <location>
        <begin position="32"/>
        <end position="390"/>
    </location>
</feature>
<dbReference type="SMART" id="SM00028">
    <property type="entry name" value="TPR"/>
    <property type="match status" value="2"/>
</dbReference>
<sequence>MNKLLRLQNLVSSILVTTTVASGMAAPAAFAQEGTAPLNNNAAPDVPAPAESEETALERVVKRYSAVFKEVDAALFKADGYIAQGRTEEALALLSEAESALPDNVASVPFRDKIALIRQRAIEREAGVNASLEAEDMIDTARNRNRNAILMADRYIEEAKDHLKRMRLPEATAAASKAREVLPILPSTTAEQEEVNLLRAQISAAYFQRAVENRSPTEAESYLREVKNILGENHRFYVNLKNYYEDWRKTASAYNPYTLNAALERDERETATLLAKAKALYLYGDLQGALRFYDNVLLYDANNAEAKAGKLKITQVLSNPAEYEHELTRSTLLNSTSNAWGMAKAFSVEERSTEMDPDLDPVKLKMDRLLINISLRGANLQGAIDTLNEL</sequence>
<evidence type="ECO:0008006" key="4">
    <source>
        <dbReference type="Google" id="ProtNLM"/>
    </source>
</evidence>
<evidence type="ECO:0000256" key="1">
    <source>
        <dbReference type="SAM" id="SignalP"/>
    </source>
</evidence>
<dbReference type="Gene3D" id="1.25.40.10">
    <property type="entry name" value="Tetratricopeptide repeat domain"/>
    <property type="match status" value="1"/>
</dbReference>
<organism evidence="2 3">
    <name type="scientific">Candidatus Spyradosoma merdigallinarum</name>
    <dbReference type="NCBI Taxonomy" id="2840950"/>
    <lineage>
        <taxon>Bacteria</taxon>
        <taxon>Pseudomonadati</taxon>
        <taxon>Verrucomicrobiota</taxon>
        <taxon>Opitutia</taxon>
        <taxon>Opitutia incertae sedis</taxon>
        <taxon>Candidatus Spyradosoma</taxon>
    </lineage>
</organism>
<evidence type="ECO:0000313" key="2">
    <source>
        <dbReference type="EMBL" id="HIV03562.1"/>
    </source>
</evidence>
<gene>
    <name evidence="2" type="ORF">IAC75_00190</name>
</gene>
<dbReference type="InterPro" id="IPR019734">
    <property type="entry name" value="TPR_rpt"/>
</dbReference>
<dbReference type="InterPro" id="IPR011990">
    <property type="entry name" value="TPR-like_helical_dom_sf"/>
</dbReference>
<reference evidence="2" key="2">
    <citation type="journal article" date="2021" name="PeerJ">
        <title>Extensive microbial diversity within the chicken gut microbiome revealed by metagenomics and culture.</title>
        <authorList>
            <person name="Gilroy R."/>
            <person name="Ravi A."/>
            <person name="Getino M."/>
            <person name="Pursley I."/>
            <person name="Horton D.L."/>
            <person name="Alikhan N.F."/>
            <person name="Baker D."/>
            <person name="Gharbi K."/>
            <person name="Hall N."/>
            <person name="Watson M."/>
            <person name="Adriaenssens E.M."/>
            <person name="Foster-Nyarko E."/>
            <person name="Jarju S."/>
            <person name="Secka A."/>
            <person name="Antonio M."/>
            <person name="Oren A."/>
            <person name="Chaudhuri R.R."/>
            <person name="La Ragione R."/>
            <person name="Hildebrand F."/>
            <person name="Pallen M.J."/>
        </authorList>
    </citation>
    <scope>NUCLEOTIDE SEQUENCE</scope>
    <source>
        <strain evidence="2">10669</strain>
    </source>
</reference>
<keyword evidence="1" id="KW-0732">Signal</keyword>
<feature type="non-terminal residue" evidence="2">
    <location>
        <position position="390"/>
    </location>
</feature>
<reference evidence="2" key="1">
    <citation type="submission" date="2020-10" db="EMBL/GenBank/DDBJ databases">
        <authorList>
            <person name="Gilroy R."/>
        </authorList>
    </citation>
    <scope>NUCLEOTIDE SEQUENCE</scope>
    <source>
        <strain evidence="2">10669</strain>
    </source>
</reference>
<dbReference type="SUPFAM" id="SSF48452">
    <property type="entry name" value="TPR-like"/>
    <property type="match status" value="1"/>
</dbReference>
<proteinExistence type="predicted"/>
<dbReference type="Proteomes" id="UP000886812">
    <property type="component" value="Unassembled WGS sequence"/>
</dbReference>
<evidence type="ECO:0000313" key="3">
    <source>
        <dbReference type="Proteomes" id="UP000886812"/>
    </source>
</evidence>
<feature type="signal peptide" evidence="1">
    <location>
        <begin position="1"/>
        <end position="31"/>
    </location>
</feature>
<accession>A0A9D1NJ82</accession>
<dbReference type="AlphaFoldDB" id="A0A9D1NJ82"/>
<protein>
    <recommendedName>
        <fullName evidence="4">Tetratricopeptide repeat protein</fullName>
    </recommendedName>
</protein>
<comment type="caution">
    <text evidence="2">The sequence shown here is derived from an EMBL/GenBank/DDBJ whole genome shotgun (WGS) entry which is preliminary data.</text>
</comment>
<dbReference type="EMBL" id="DVOG01000008">
    <property type="protein sequence ID" value="HIV03562.1"/>
    <property type="molecule type" value="Genomic_DNA"/>
</dbReference>
<name>A0A9D1NJ82_9BACT</name>